<feature type="transmembrane region" description="Helical" evidence="2">
    <location>
        <begin position="247"/>
        <end position="271"/>
    </location>
</feature>
<keyword evidence="2" id="KW-0812">Transmembrane</keyword>
<name>A0A4P9X4Y6_9FUNG</name>
<dbReference type="EMBL" id="ML014231">
    <property type="protein sequence ID" value="RKP00168.1"/>
    <property type="molecule type" value="Genomic_DNA"/>
</dbReference>
<evidence type="ECO:0000313" key="4">
    <source>
        <dbReference type="Proteomes" id="UP000274922"/>
    </source>
</evidence>
<evidence type="ECO:0000256" key="1">
    <source>
        <dbReference type="SAM" id="MobiDB-lite"/>
    </source>
</evidence>
<keyword evidence="2" id="KW-1133">Transmembrane helix</keyword>
<dbReference type="Proteomes" id="UP000274922">
    <property type="component" value="Unassembled WGS sequence"/>
</dbReference>
<feature type="region of interest" description="Disordered" evidence="1">
    <location>
        <begin position="363"/>
        <end position="385"/>
    </location>
</feature>
<reference evidence="4" key="1">
    <citation type="journal article" date="2018" name="Nat. Microbiol.">
        <title>Leveraging single-cell genomics to expand the fungal tree of life.</title>
        <authorList>
            <person name="Ahrendt S.R."/>
            <person name="Quandt C.A."/>
            <person name="Ciobanu D."/>
            <person name="Clum A."/>
            <person name="Salamov A."/>
            <person name="Andreopoulos B."/>
            <person name="Cheng J.F."/>
            <person name="Woyke T."/>
            <person name="Pelin A."/>
            <person name="Henrissat B."/>
            <person name="Reynolds N.K."/>
            <person name="Benny G.L."/>
            <person name="Smith M.E."/>
            <person name="James T.Y."/>
            <person name="Grigoriev I.V."/>
        </authorList>
    </citation>
    <scope>NUCLEOTIDE SEQUENCE [LARGE SCALE GENOMIC DNA]</scope>
    <source>
        <strain evidence="4">ATCC 52028</strain>
    </source>
</reference>
<keyword evidence="2" id="KW-0472">Membrane</keyword>
<sequence length="385" mass="40531">MAPSPPSTARPPPELPSAERTATAADPDILLQRLRSRDGAMDTAAADPRDAASRTSLGPVPAAAPGPSAQASVPLLTPLPTPSTPIATAMAMAMPAPPATAPSSAATAKAATVKPGLLGELEPVSRTSVEGCLASLPLLQPLARQGHAATVALWRGVAAGLALLRRAGTHPAVRLLLTVASLAVGIACLAAASRAPARRCLAVLGIPANTRFLLIVPLLNDGVRLVMNANALFAWRLPHMAYPSRPGWRLMVVAHLHLVDLVLVLMFLWIVSNTDHRWSQLCFTRCGAVRCETYGAPVTPVCAALQSVSWPLSHVLHAVQPLAIAFVVLLVSDTEGPWRLPRRARLPPSGRLASCRHRDAEAIHAAGKGRSSRENGRRHTDQPFD</sequence>
<feature type="compositionally biased region" description="Low complexity" evidence="1">
    <location>
        <begin position="58"/>
        <end position="75"/>
    </location>
</feature>
<keyword evidence="4" id="KW-1185">Reference proteome</keyword>
<organism evidence="3 4">
    <name type="scientific">Caulochytrium protostelioides</name>
    <dbReference type="NCBI Taxonomy" id="1555241"/>
    <lineage>
        <taxon>Eukaryota</taxon>
        <taxon>Fungi</taxon>
        <taxon>Fungi incertae sedis</taxon>
        <taxon>Chytridiomycota</taxon>
        <taxon>Chytridiomycota incertae sedis</taxon>
        <taxon>Chytridiomycetes</taxon>
        <taxon>Caulochytriales</taxon>
        <taxon>Caulochytriaceae</taxon>
        <taxon>Caulochytrium</taxon>
    </lineage>
</organism>
<feature type="transmembrane region" description="Helical" evidence="2">
    <location>
        <begin position="172"/>
        <end position="192"/>
    </location>
</feature>
<feature type="compositionally biased region" description="Basic and acidic residues" evidence="1">
    <location>
        <begin position="371"/>
        <end position="385"/>
    </location>
</feature>
<accession>A0A4P9X4Y6</accession>
<protein>
    <submittedName>
        <fullName evidence="3">Uncharacterized protein</fullName>
    </submittedName>
</protein>
<evidence type="ECO:0000313" key="3">
    <source>
        <dbReference type="EMBL" id="RKP00168.1"/>
    </source>
</evidence>
<proteinExistence type="predicted"/>
<gene>
    <name evidence="3" type="ORF">CXG81DRAFT_19830</name>
</gene>
<evidence type="ECO:0000256" key="2">
    <source>
        <dbReference type="SAM" id="Phobius"/>
    </source>
</evidence>
<feature type="region of interest" description="Disordered" evidence="1">
    <location>
        <begin position="1"/>
        <end position="75"/>
    </location>
</feature>
<dbReference type="AlphaFoldDB" id="A0A4P9X4Y6"/>
<feature type="compositionally biased region" description="Pro residues" evidence="1">
    <location>
        <begin position="1"/>
        <end position="15"/>
    </location>
</feature>
<feature type="transmembrane region" description="Helical" evidence="2">
    <location>
        <begin position="212"/>
        <end position="235"/>
    </location>
</feature>